<dbReference type="EC" id="4.1.1.5" evidence="4"/>
<evidence type="ECO:0000313" key="9">
    <source>
        <dbReference type="EMBL" id="PKY03310.1"/>
    </source>
</evidence>
<comment type="pathway">
    <text evidence="2">Polyol metabolism; (R,R)-butane-2,3-diol biosynthesis; (R,R)-butane-2,3-diol from pyruvate: step 2/3.</text>
</comment>
<dbReference type="AlphaFoldDB" id="A0A2I1D0A1"/>
<dbReference type="GO" id="GO:0047605">
    <property type="term" value="F:acetolactate decarboxylase activity"/>
    <property type="evidence" value="ECO:0007669"/>
    <property type="project" value="UniProtKB-EC"/>
</dbReference>
<keyword evidence="10" id="KW-1185">Reference proteome</keyword>
<sequence>MAEPNTLYQYSILNALMHGISTTGPTLSEVLKHGDHGLGTITHLNGEIVILNSKAYHFPPDYTNLKPLPPTEQMPFLMITRFEPTLTKRLSAPLSMSTLDKALAPLLPAKQNHFISVKIEGSFSVVRCRFVPAQERPRQSLKELGQRVSPVEFRDVKGTLFGFWSPEYTNGFSVAGFHLHFVAEGGEKGGHVTGFEVDDGGEGVVLGAAAIKDYRVELPDSEEFQEEVVTNAQAADLHAVEGARH</sequence>
<evidence type="ECO:0000256" key="1">
    <source>
        <dbReference type="ARBA" id="ARBA00001784"/>
    </source>
</evidence>
<keyword evidence="7" id="KW-0005">Acetoin biosynthesis</keyword>
<dbReference type="Pfam" id="PF03306">
    <property type="entry name" value="AAL_decarboxy"/>
    <property type="match status" value="1"/>
</dbReference>
<dbReference type="PIRSF" id="PIRSF001332">
    <property type="entry name" value="Acetolac_decarb"/>
    <property type="match status" value="1"/>
</dbReference>
<dbReference type="RefSeq" id="XP_024691904.1">
    <property type="nucleotide sequence ID" value="XM_024837409.1"/>
</dbReference>
<evidence type="ECO:0000313" key="10">
    <source>
        <dbReference type="Proteomes" id="UP000234254"/>
    </source>
</evidence>
<dbReference type="Gene3D" id="3.30.1330.80">
    <property type="entry name" value="Hypothetical protein, similar to alpha- acetolactate decarboxylase, domain 2"/>
    <property type="match status" value="2"/>
</dbReference>
<dbReference type="SUPFAM" id="SSF117856">
    <property type="entry name" value="AF0104/ALDC/Ptd012-like"/>
    <property type="match status" value="1"/>
</dbReference>
<reference evidence="9" key="1">
    <citation type="submission" date="2016-12" db="EMBL/GenBank/DDBJ databases">
        <title>The genomes of Aspergillus section Nigri reveals drivers in fungal speciation.</title>
        <authorList>
            <consortium name="DOE Joint Genome Institute"/>
            <person name="Vesth T.C."/>
            <person name="Nybo J."/>
            <person name="Theobald S."/>
            <person name="Brandl J."/>
            <person name="Frisvad J.C."/>
            <person name="Nielsen K.F."/>
            <person name="Lyhne E.K."/>
            <person name="Kogle M.E."/>
            <person name="Kuo A."/>
            <person name="Riley R."/>
            <person name="Clum A."/>
            <person name="Nolan M."/>
            <person name="Lipzen A."/>
            <person name="Salamov A."/>
            <person name="Henrissat B."/>
            <person name="Wiebenga A."/>
            <person name="De vries R.P."/>
            <person name="Grigoriev I.V."/>
            <person name="Mortensen U.H."/>
            <person name="Andersen M.R."/>
            <person name="Baker S.E."/>
        </authorList>
    </citation>
    <scope>NUCLEOTIDE SEQUENCE</scope>
    <source>
        <strain evidence="9">IBT 28561</strain>
    </source>
</reference>
<accession>A0A2I1D0A1</accession>
<dbReference type="PANTHER" id="PTHR35524">
    <property type="entry name" value="ALPHA-ACETOLACTATE DECARBOXYLASE"/>
    <property type="match status" value="1"/>
</dbReference>
<evidence type="ECO:0000256" key="5">
    <source>
        <dbReference type="ARBA" id="ARBA00020164"/>
    </source>
</evidence>
<dbReference type="NCBIfam" id="TIGR01252">
    <property type="entry name" value="acetolac_decarb"/>
    <property type="match status" value="1"/>
</dbReference>
<evidence type="ECO:0000256" key="2">
    <source>
        <dbReference type="ARBA" id="ARBA00005170"/>
    </source>
</evidence>
<comment type="catalytic activity">
    <reaction evidence="1">
        <text>(2S)-2-acetolactate + H(+) = (R)-acetoin + CO2</text>
        <dbReference type="Rhea" id="RHEA:21580"/>
        <dbReference type="ChEBI" id="CHEBI:15378"/>
        <dbReference type="ChEBI" id="CHEBI:15686"/>
        <dbReference type="ChEBI" id="CHEBI:16526"/>
        <dbReference type="ChEBI" id="CHEBI:58476"/>
        <dbReference type="EC" id="4.1.1.5"/>
    </reaction>
</comment>
<dbReference type="GO" id="GO:0045151">
    <property type="term" value="P:acetoin biosynthetic process"/>
    <property type="evidence" value="ECO:0007669"/>
    <property type="project" value="UniProtKB-KW"/>
</dbReference>
<dbReference type="InterPro" id="IPR005128">
    <property type="entry name" value="Acetolactate_a_deCO2ase"/>
</dbReference>
<dbReference type="GeneID" id="36544933"/>
<comment type="similarity">
    <text evidence="3">Belongs to the alpha-acetolactate decarboxylase family.</text>
</comment>
<keyword evidence="8" id="KW-0456">Lyase</keyword>
<dbReference type="VEuPathDB" id="FungiDB:P168DRAFT_291442"/>
<dbReference type="OrthoDB" id="509395at2759"/>
<evidence type="ECO:0000256" key="7">
    <source>
        <dbReference type="ARBA" id="ARBA00023061"/>
    </source>
</evidence>
<proteinExistence type="inferred from homology"/>
<comment type="caution">
    <text evidence="9">The sequence shown here is derived from an EMBL/GenBank/DDBJ whole genome shotgun (WGS) entry which is preliminary data.</text>
</comment>
<evidence type="ECO:0000256" key="4">
    <source>
        <dbReference type="ARBA" id="ARBA00013204"/>
    </source>
</evidence>
<evidence type="ECO:0000256" key="3">
    <source>
        <dbReference type="ARBA" id="ARBA00007106"/>
    </source>
</evidence>
<gene>
    <name evidence="9" type="ORF">P168DRAFT_291442</name>
</gene>
<protein>
    <recommendedName>
        <fullName evidence="5">Alpha-acetolactate decarboxylase</fullName>
        <ecNumber evidence="4">4.1.1.5</ecNumber>
    </recommendedName>
</protein>
<organism evidence="9 10">
    <name type="scientific">Aspergillus campestris (strain IBT 28561)</name>
    <dbReference type="NCBI Taxonomy" id="1392248"/>
    <lineage>
        <taxon>Eukaryota</taxon>
        <taxon>Fungi</taxon>
        <taxon>Dikarya</taxon>
        <taxon>Ascomycota</taxon>
        <taxon>Pezizomycotina</taxon>
        <taxon>Eurotiomycetes</taxon>
        <taxon>Eurotiomycetidae</taxon>
        <taxon>Eurotiales</taxon>
        <taxon>Aspergillaceae</taxon>
        <taxon>Aspergillus</taxon>
        <taxon>Aspergillus subgen. Circumdati</taxon>
    </lineage>
</organism>
<dbReference type="Proteomes" id="UP000234254">
    <property type="component" value="Unassembled WGS sequence"/>
</dbReference>
<dbReference type="PANTHER" id="PTHR35524:SF1">
    <property type="entry name" value="ALPHA-ACETOLACTATE DECARBOXYLASE"/>
    <property type="match status" value="1"/>
</dbReference>
<dbReference type="EMBL" id="MSFM01000008">
    <property type="protein sequence ID" value="PKY03310.1"/>
    <property type="molecule type" value="Genomic_DNA"/>
</dbReference>
<name>A0A2I1D0A1_ASPC2</name>
<keyword evidence="6" id="KW-0210">Decarboxylase</keyword>
<evidence type="ECO:0000256" key="8">
    <source>
        <dbReference type="ARBA" id="ARBA00023239"/>
    </source>
</evidence>
<dbReference type="CDD" id="cd17299">
    <property type="entry name" value="acetolactate_decarboxylase"/>
    <property type="match status" value="1"/>
</dbReference>
<dbReference type="UniPathway" id="UPA00626">
    <property type="reaction ID" value="UER00678"/>
</dbReference>
<evidence type="ECO:0000256" key="6">
    <source>
        <dbReference type="ARBA" id="ARBA00022793"/>
    </source>
</evidence>